<evidence type="ECO:0000256" key="21">
    <source>
        <dbReference type="SAM" id="SignalP"/>
    </source>
</evidence>
<evidence type="ECO:0000256" key="18">
    <source>
        <dbReference type="ARBA" id="ARBA00032375"/>
    </source>
</evidence>
<dbReference type="Proteomes" id="UP001139260">
    <property type="component" value="Unassembled WGS sequence"/>
</dbReference>
<proteinExistence type="inferred from homology"/>
<keyword evidence="17" id="KW-0998">Cell outer membrane</keyword>
<reference evidence="22" key="1">
    <citation type="submission" date="2022-04" db="EMBL/GenBank/DDBJ databases">
        <title>Flavobacterium pygoscelis sp. nov. isolated from Chinstrap chick (Pygoscelis antarcticus).</title>
        <authorList>
            <person name="Irgang R."/>
            <person name="Poblete-Morales M."/>
            <person name="Avendano-Herrera R."/>
        </authorList>
    </citation>
    <scope>NUCLEOTIDE SEQUENCE</scope>
    <source>
        <strain evidence="22">I-SCBP12n</strain>
    </source>
</reference>
<comment type="cofactor">
    <cofactor evidence="20">
        <name>Ca(2+)</name>
        <dbReference type="ChEBI" id="CHEBI:29108"/>
    </cofactor>
    <text evidence="20">Binds 1 Ca(2+) ion per monomer.</text>
</comment>
<feature type="chain" id="PRO_5040734742" description="Phosphatidylcholine 1-acylhydrolase" evidence="21">
    <location>
        <begin position="23"/>
        <end position="303"/>
    </location>
</feature>
<dbReference type="InterPro" id="IPR003187">
    <property type="entry name" value="PLipase_A1"/>
</dbReference>
<keyword evidence="12" id="KW-0378">Hydrolase</keyword>
<dbReference type="RefSeq" id="WP_248427610.1">
    <property type="nucleotide sequence ID" value="NZ_JALNUB010000002.1"/>
</dbReference>
<dbReference type="GO" id="GO:0016042">
    <property type="term" value="P:lipid catabolic process"/>
    <property type="evidence" value="ECO:0007669"/>
    <property type="project" value="UniProtKB-KW"/>
</dbReference>
<dbReference type="InterPro" id="IPR036541">
    <property type="entry name" value="PLipase_A1_sf"/>
</dbReference>
<evidence type="ECO:0000256" key="11">
    <source>
        <dbReference type="ARBA" id="ARBA00022729"/>
    </source>
</evidence>
<keyword evidence="11 21" id="KW-0732">Signal</keyword>
<evidence type="ECO:0000256" key="5">
    <source>
        <dbReference type="ARBA" id="ARBA00011702"/>
    </source>
</evidence>
<protein>
    <recommendedName>
        <fullName evidence="18">Phosphatidylcholine 1-acylhydrolase</fullName>
        <ecNumber evidence="6">3.1.1.32</ecNumber>
        <ecNumber evidence="7">3.1.1.4</ecNumber>
    </recommendedName>
</protein>
<dbReference type="Gene3D" id="2.40.230.10">
    <property type="entry name" value="Phospholipase A1"/>
    <property type="match status" value="1"/>
</dbReference>
<keyword evidence="23" id="KW-1185">Reference proteome</keyword>
<evidence type="ECO:0000256" key="2">
    <source>
        <dbReference type="ARBA" id="ARBA00001604"/>
    </source>
</evidence>
<evidence type="ECO:0000256" key="1">
    <source>
        <dbReference type="ARBA" id="ARBA00000111"/>
    </source>
</evidence>
<dbReference type="GO" id="GO:0004623">
    <property type="term" value="F:phospholipase A2 activity"/>
    <property type="evidence" value="ECO:0007669"/>
    <property type="project" value="UniProtKB-EC"/>
</dbReference>
<organism evidence="22 23">
    <name type="scientific">Flavobacterium pygoscelis</name>
    <dbReference type="NCBI Taxonomy" id="2893176"/>
    <lineage>
        <taxon>Bacteria</taxon>
        <taxon>Pseudomonadati</taxon>
        <taxon>Bacteroidota</taxon>
        <taxon>Flavobacteriia</taxon>
        <taxon>Flavobacteriales</taxon>
        <taxon>Flavobacteriaceae</taxon>
        <taxon>Flavobacterium</taxon>
    </lineage>
</organism>
<dbReference type="SUPFAM" id="SSF56931">
    <property type="entry name" value="Outer membrane phospholipase A (OMPLA)"/>
    <property type="match status" value="1"/>
</dbReference>
<feature type="binding site" description="in dimeric form" evidence="20">
    <location>
        <position position="182"/>
    </location>
    <ligand>
        <name>Ca(2+)</name>
        <dbReference type="ChEBI" id="CHEBI:29108"/>
        <label>1</label>
    </ligand>
</feature>
<evidence type="ECO:0000256" key="12">
    <source>
        <dbReference type="ARBA" id="ARBA00022801"/>
    </source>
</evidence>
<evidence type="ECO:0000256" key="9">
    <source>
        <dbReference type="ARBA" id="ARBA00022692"/>
    </source>
</evidence>
<dbReference type="PANTHER" id="PTHR40457:SF1">
    <property type="entry name" value="PHOSPHOLIPASE A1"/>
    <property type="match status" value="1"/>
</dbReference>
<gene>
    <name evidence="22" type="ORF">MW871_03785</name>
</gene>
<evidence type="ECO:0000256" key="17">
    <source>
        <dbReference type="ARBA" id="ARBA00023237"/>
    </source>
</evidence>
<evidence type="ECO:0000256" key="16">
    <source>
        <dbReference type="ARBA" id="ARBA00023136"/>
    </source>
</evidence>
<evidence type="ECO:0000256" key="20">
    <source>
        <dbReference type="PIRSR" id="PIRSR603187-2"/>
    </source>
</evidence>
<comment type="catalytic activity">
    <reaction evidence="2">
        <text>a 1,2-diacyl-sn-glycero-3-phosphocholine + H2O = a 1-acyl-sn-glycero-3-phosphocholine + a fatty acid + H(+)</text>
        <dbReference type="Rhea" id="RHEA:15801"/>
        <dbReference type="ChEBI" id="CHEBI:15377"/>
        <dbReference type="ChEBI" id="CHEBI:15378"/>
        <dbReference type="ChEBI" id="CHEBI:28868"/>
        <dbReference type="ChEBI" id="CHEBI:57643"/>
        <dbReference type="ChEBI" id="CHEBI:58168"/>
        <dbReference type="EC" id="3.1.1.4"/>
    </reaction>
</comment>
<dbReference type="Pfam" id="PF02253">
    <property type="entry name" value="PLA1"/>
    <property type="match status" value="1"/>
</dbReference>
<dbReference type="PRINTS" id="PR01486">
    <property type="entry name" value="PHPHLIPASEA1"/>
</dbReference>
<feature type="binding site" description="in dimeric form" evidence="20">
    <location>
        <position position="215"/>
    </location>
    <ligand>
        <name>Ca(2+)</name>
        <dbReference type="ChEBI" id="CHEBI:29108"/>
        <label>1</label>
    </ligand>
</feature>
<dbReference type="GO" id="GO:0008970">
    <property type="term" value="F:phospholipase A1 activity"/>
    <property type="evidence" value="ECO:0007669"/>
    <property type="project" value="UniProtKB-EC"/>
</dbReference>
<dbReference type="CDD" id="cd00541">
    <property type="entry name" value="OMPLA"/>
    <property type="match status" value="1"/>
</dbReference>
<evidence type="ECO:0000256" key="10">
    <source>
        <dbReference type="ARBA" id="ARBA00022723"/>
    </source>
</evidence>
<dbReference type="AlphaFoldDB" id="A0A9X1XP84"/>
<evidence type="ECO:0000256" key="13">
    <source>
        <dbReference type="ARBA" id="ARBA00022837"/>
    </source>
</evidence>
<comment type="similarity">
    <text evidence="4">Belongs to the phospholipase A1 family.</text>
</comment>
<comment type="caution">
    <text evidence="22">The sequence shown here is derived from an EMBL/GenBank/DDBJ whole genome shotgun (WGS) entry which is preliminary data.</text>
</comment>
<keyword evidence="15" id="KW-0443">Lipid metabolism</keyword>
<keyword evidence="13 20" id="KW-0106">Calcium</keyword>
<evidence type="ECO:0000256" key="8">
    <source>
        <dbReference type="ARBA" id="ARBA00022452"/>
    </source>
</evidence>
<feature type="binding site" description="in dimeric form" evidence="20">
    <location>
        <position position="136"/>
    </location>
    <ligand>
        <name>Ca(2+)</name>
        <dbReference type="ChEBI" id="CHEBI:29108"/>
        <label>1</label>
    </ligand>
</feature>
<evidence type="ECO:0000256" key="14">
    <source>
        <dbReference type="ARBA" id="ARBA00022963"/>
    </source>
</evidence>
<feature type="signal peptide" evidence="21">
    <location>
        <begin position="1"/>
        <end position="22"/>
    </location>
</feature>
<dbReference type="GO" id="GO:0005509">
    <property type="term" value="F:calcium ion binding"/>
    <property type="evidence" value="ECO:0007669"/>
    <property type="project" value="TreeGrafter"/>
</dbReference>
<dbReference type="EMBL" id="JALNUB010000002">
    <property type="protein sequence ID" value="MCK8141005.1"/>
    <property type="molecule type" value="Genomic_DNA"/>
</dbReference>
<feature type="active site" description="Proton acceptor" evidence="19">
    <location>
        <position position="172"/>
    </location>
</feature>
<evidence type="ECO:0000256" key="15">
    <source>
        <dbReference type="ARBA" id="ARBA00023098"/>
    </source>
</evidence>
<evidence type="ECO:0000256" key="3">
    <source>
        <dbReference type="ARBA" id="ARBA00004571"/>
    </source>
</evidence>
<dbReference type="EC" id="3.1.1.32" evidence="6"/>
<sequence length="303" mass="34764">MNCTPIKLAVIVFLFSIFSVNAQIQALFNNKTQIRNMNERWELDTTSVRGTFLITPYKPIYVIPLRWSSSPNEQPISVNEGPDYVVPDGVNYNNIEAKFQLSFKTKILQSIFWGHGDLWVGYTQVSHWQIYNDALSRPFREINYEPEVILNVPVKLNILGFKTRMVGVAFNHESNGKSNPYSRSWNRIIFHAGFERNNWSVYVRPWFVLRAKKDDNPDISSYIGRGDMNVIYTKNGNILSLTGSYNFNFNSKANGGASFSWSYPIKNNLKGFLQVAHGYGESMIDYNHLQTSVGVGVSLIEWF</sequence>
<evidence type="ECO:0000313" key="22">
    <source>
        <dbReference type="EMBL" id="MCK8141005.1"/>
    </source>
</evidence>
<comment type="catalytic activity">
    <reaction evidence="1">
        <text>a 1,2-diacyl-sn-glycero-3-phosphocholine + H2O = a 2-acyl-sn-glycero-3-phosphocholine + a fatty acid + H(+)</text>
        <dbReference type="Rhea" id="RHEA:18689"/>
        <dbReference type="ChEBI" id="CHEBI:15377"/>
        <dbReference type="ChEBI" id="CHEBI:15378"/>
        <dbReference type="ChEBI" id="CHEBI:28868"/>
        <dbReference type="ChEBI" id="CHEBI:57643"/>
        <dbReference type="ChEBI" id="CHEBI:57875"/>
        <dbReference type="EC" id="3.1.1.32"/>
    </reaction>
</comment>
<keyword evidence="14" id="KW-0442">Lipid degradation</keyword>
<feature type="active site" description="Nucleophile" evidence="19">
    <location>
        <position position="174"/>
    </location>
</feature>
<keyword evidence="8" id="KW-1134">Transmembrane beta strand</keyword>
<comment type="subcellular location">
    <subcellularLocation>
        <location evidence="3">Cell outer membrane</location>
        <topology evidence="3">Multi-pass membrane protein</topology>
    </subcellularLocation>
</comment>
<keyword evidence="10 20" id="KW-0479">Metal-binding</keyword>
<keyword evidence="16" id="KW-0472">Membrane</keyword>
<accession>A0A9X1XP84</accession>
<dbReference type="EC" id="3.1.1.4" evidence="7"/>
<evidence type="ECO:0000313" key="23">
    <source>
        <dbReference type="Proteomes" id="UP001139260"/>
    </source>
</evidence>
<evidence type="ECO:0000256" key="4">
    <source>
        <dbReference type="ARBA" id="ARBA00010525"/>
    </source>
</evidence>
<evidence type="ECO:0000256" key="6">
    <source>
        <dbReference type="ARBA" id="ARBA00013179"/>
    </source>
</evidence>
<evidence type="ECO:0000256" key="7">
    <source>
        <dbReference type="ARBA" id="ARBA00013278"/>
    </source>
</evidence>
<name>A0A9X1XP84_9FLAO</name>
<comment type="subunit">
    <text evidence="5">Homodimer; dimerization is reversible, and the dimeric form is the active one.</text>
</comment>
<dbReference type="PANTHER" id="PTHR40457">
    <property type="entry name" value="PHOSPHOLIPASE A1"/>
    <property type="match status" value="1"/>
</dbReference>
<dbReference type="GO" id="GO:0009279">
    <property type="term" value="C:cell outer membrane"/>
    <property type="evidence" value="ECO:0007669"/>
    <property type="project" value="UniProtKB-SubCell"/>
</dbReference>
<evidence type="ECO:0000256" key="19">
    <source>
        <dbReference type="PIRSR" id="PIRSR603187-1"/>
    </source>
</evidence>
<keyword evidence="9" id="KW-0812">Transmembrane</keyword>